<sequence>MEKLFLPINIGALDLAHRVVMAAASDHGRTGERQSAADCGACVRHVSPGGLVITPPVPVSAAAASAPFLDGFDAPGAAAAWGGAIALAHVRKARVVARLWHSGRHAGQDSMLAAALDGAGIDAVIEDFRRAAEQAKRLGFDGVELDAADGSLPDQFLQDGVNRRTDRYGGSIQNRLNFLCELVDAVAGVWSVERVGVRLSPFGQFRGMSDSDPVTLFATLLTTLGGQELPFVHLVRTAADGAPLGHLPYEDSAAATRFRAAFPSAIIVSGAFTRQRAVELVRSRWADAIGVETGMAEEGAGGR</sequence>
<dbReference type="EMBL" id="VTTN01000004">
    <property type="protein sequence ID" value="KAA0596192.1"/>
    <property type="molecule type" value="Genomic_DNA"/>
</dbReference>
<dbReference type="OrthoDB" id="9804454at2"/>
<comment type="caution">
    <text evidence="2">The sequence shown here is derived from an EMBL/GenBank/DDBJ whole genome shotgun (WGS) entry which is preliminary data.</text>
</comment>
<dbReference type="RefSeq" id="WP_149231588.1">
    <property type="nucleotide sequence ID" value="NZ_JALJXJ010000005.1"/>
</dbReference>
<dbReference type="InterPro" id="IPR001155">
    <property type="entry name" value="OxRdtase_FMN_N"/>
</dbReference>
<evidence type="ECO:0000259" key="1">
    <source>
        <dbReference type="Pfam" id="PF00724"/>
    </source>
</evidence>
<protein>
    <recommendedName>
        <fullName evidence="1">NADH:flavin oxidoreductase/NADH oxidase N-terminal domain-containing protein</fullName>
    </recommendedName>
</protein>
<dbReference type="GO" id="GO:0010181">
    <property type="term" value="F:FMN binding"/>
    <property type="evidence" value="ECO:0007669"/>
    <property type="project" value="InterPro"/>
</dbReference>
<dbReference type="GO" id="GO:0016491">
    <property type="term" value="F:oxidoreductase activity"/>
    <property type="evidence" value="ECO:0007669"/>
    <property type="project" value="InterPro"/>
</dbReference>
<organism evidence="2 3">
    <name type="scientific">Azospirillum lipoferum</name>
    <dbReference type="NCBI Taxonomy" id="193"/>
    <lineage>
        <taxon>Bacteria</taxon>
        <taxon>Pseudomonadati</taxon>
        <taxon>Pseudomonadota</taxon>
        <taxon>Alphaproteobacteria</taxon>
        <taxon>Rhodospirillales</taxon>
        <taxon>Azospirillaceae</taxon>
        <taxon>Azospirillum</taxon>
    </lineage>
</organism>
<reference evidence="2 3" key="1">
    <citation type="submission" date="2019-08" db="EMBL/GenBank/DDBJ databases">
        <authorList>
            <person name="Grouzdev D."/>
            <person name="Tikhonova E."/>
            <person name="Kravchenko I."/>
        </authorList>
    </citation>
    <scope>NUCLEOTIDE SEQUENCE [LARGE SCALE GENOMIC DNA]</scope>
    <source>
        <strain evidence="2 3">59b</strain>
    </source>
</reference>
<dbReference type="PANTHER" id="PTHR22893">
    <property type="entry name" value="NADH OXIDOREDUCTASE-RELATED"/>
    <property type="match status" value="1"/>
</dbReference>
<proteinExistence type="predicted"/>
<dbReference type="InterPro" id="IPR045247">
    <property type="entry name" value="Oye-like"/>
</dbReference>
<dbReference type="InterPro" id="IPR013785">
    <property type="entry name" value="Aldolase_TIM"/>
</dbReference>
<evidence type="ECO:0000313" key="3">
    <source>
        <dbReference type="Proteomes" id="UP000324927"/>
    </source>
</evidence>
<dbReference type="SUPFAM" id="SSF51395">
    <property type="entry name" value="FMN-linked oxidoreductases"/>
    <property type="match status" value="1"/>
</dbReference>
<dbReference type="AlphaFoldDB" id="A0A5A9GQV2"/>
<feature type="domain" description="NADH:flavin oxidoreductase/NADH oxidase N-terminal" evidence="1">
    <location>
        <begin position="3"/>
        <end position="276"/>
    </location>
</feature>
<name>A0A5A9GQV2_AZOLI</name>
<gene>
    <name evidence="2" type="ORF">FZ942_13600</name>
</gene>
<accession>A0A5A9GQV2</accession>
<keyword evidence="3" id="KW-1185">Reference proteome</keyword>
<dbReference type="Pfam" id="PF00724">
    <property type="entry name" value="Oxidored_FMN"/>
    <property type="match status" value="1"/>
</dbReference>
<dbReference type="Proteomes" id="UP000324927">
    <property type="component" value="Unassembled WGS sequence"/>
</dbReference>
<evidence type="ECO:0000313" key="2">
    <source>
        <dbReference type="EMBL" id="KAA0596192.1"/>
    </source>
</evidence>
<dbReference type="Gene3D" id="3.20.20.70">
    <property type="entry name" value="Aldolase class I"/>
    <property type="match status" value="1"/>
</dbReference>
<dbReference type="PANTHER" id="PTHR22893:SF91">
    <property type="entry name" value="NADPH DEHYDROGENASE 2-RELATED"/>
    <property type="match status" value="1"/>
</dbReference>